<dbReference type="EMBL" id="CP064942">
    <property type="protein sequence ID" value="QPH55832.1"/>
    <property type="molecule type" value="Genomic_DNA"/>
</dbReference>
<evidence type="ECO:0000313" key="2">
    <source>
        <dbReference type="EMBL" id="QPH55832.1"/>
    </source>
</evidence>
<dbReference type="RefSeq" id="WP_196105094.1">
    <property type="nucleotide sequence ID" value="NZ_CP064942.1"/>
</dbReference>
<accession>A0A7S9LV07</accession>
<name>A0A7S9LV07_9RHOB</name>
<gene>
    <name evidence="2" type="ORF">I0K15_08965</name>
</gene>
<dbReference type="Pfam" id="PF06904">
    <property type="entry name" value="Extensin-like_C"/>
    <property type="match status" value="1"/>
</dbReference>
<dbReference type="AlphaFoldDB" id="A0A7S9LV07"/>
<dbReference type="Proteomes" id="UP000594800">
    <property type="component" value="Chromosome"/>
</dbReference>
<evidence type="ECO:0000313" key="3">
    <source>
        <dbReference type="Proteomes" id="UP000594800"/>
    </source>
</evidence>
<sequence>MKTTTLAALAAFTVLLACGEDEPERQSARITGGGLCGDPRLQGQAIGFVDGPGQCGIGNAVELWSIGGVSLGGGATVDCKAARAMANWMDSGMARAAAEDGRRVTEVEVAVTYACRNRYGRAGGRLSEHALGNAVDITGFRFADGGRISVLDDWASSRFLRKVHSSACGPFSTVLGPEYNAAHRDHFHFDVASGYSSGPFCR</sequence>
<dbReference type="KEGG" id="poz:I0K15_08965"/>
<proteinExistence type="predicted"/>
<keyword evidence="3" id="KW-1185">Reference proteome</keyword>
<evidence type="ECO:0000259" key="1">
    <source>
        <dbReference type="Pfam" id="PF06904"/>
    </source>
</evidence>
<protein>
    <submittedName>
        <fullName evidence="2">Extensin family protein</fullName>
    </submittedName>
</protein>
<feature type="domain" description="Extensin-like C-terminal" evidence="1">
    <location>
        <begin position="51"/>
        <end position="202"/>
    </location>
</feature>
<dbReference type="PROSITE" id="PS51257">
    <property type="entry name" value="PROKAR_LIPOPROTEIN"/>
    <property type="match status" value="1"/>
</dbReference>
<organism evidence="2 3">
    <name type="scientific">Pontivivens ytuae</name>
    <dbReference type="NCBI Taxonomy" id="2789856"/>
    <lineage>
        <taxon>Bacteria</taxon>
        <taxon>Pseudomonadati</taxon>
        <taxon>Pseudomonadota</taxon>
        <taxon>Alphaproteobacteria</taxon>
        <taxon>Rhodobacterales</taxon>
        <taxon>Paracoccaceae</taxon>
        <taxon>Pontivivens</taxon>
    </lineage>
</organism>
<reference evidence="2 3" key="1">
    <citation type="submission" date="2020-11" db="EMBL/GenBank/DDBJ databases">
        <title>Description of Pontivivens ytuae sp. nov. isolated from deep sea sediment of Mariana Trench.</title>
        <authorList>
            <person name="Wang Z."/>
            <person name="Sun Q.-L."/>
            <person name="Xu X.-D."/>
            <person name="Tang Y.-Z."/>
            <person name="Zhang J."/>
        </authorList>
    </citation>
    <scope>NUCLEOTIDE SEQUENCE [LARGE SCALE GENOMIC DNA]</scope>
    <source>
        <strain evidence="2 3">MT2928</strain>
    </source>
</reference>
<dbReference type="InterPro" id="IPR009683">
    <property type="entry name" value="Extensin-like_C"/>
</dbReference>